<feature type="active site" evidence="9">
    <location>
        <position position="137"/>
    </location>
</feature>
<feature type="active site" evidence="9">
    <location>
        <position position="11"/>
    </location>
</feature>
<dbReference type="GO" id="GO:0005524">
    <property type="term" value="F:ATP binding"/>
    <property type="evidence" value="ECO:0007669"/>
    <property type="project" value="UniProtKB-UniRule"/>
</dbReference>
<evidence type="ECO:0000259" key="10">
    <source>
        <dbReference type="Pfam" id="PF00288"/>
    </source>
</evidence>
<evidence type="ECO:0000313" key="13">
    <source>
        <dbReference type="Proteomes" id="UP000705508"/>
    </source>
</evidence>
<dbReference type="Pfam" id="PF00288">
    <property type="entry name" value="GHMP_kinases_N"/>
    <property type="match status" value="1"/>
</dbReference>
<gene>
    <name evidence="9" type="primary">ispE</name>
    <name evidence="12" type="ORF">H6A20_08890</name>
</gene>
<dbReference type="GO" id="GO:0019288">
    <property type="term" value="P:isopentenyl diphosphate biosynthetic process, methylerythritol 4-phosphate pathway"/>
    <property type="evidence" value="ECO:0007669"/>
    <property type="project" value="UniProtKB-UniRule"/>
</dbReference>
<dbReference type="InterPro" id="IPR004424">
    <property type="entry name" value="IspE"/>
</dbReference>
<dbReference type="NCBIfam" id="TIGR00154">
    <property type="entry name" value="ispE"/>
    <property type="match status" value="1"/>
</dbReference>
<feature type="domain" description="GHMP kinase C-terminal" evidence="11">
    <location>
        <begin position="200"/>
        <end position="274"/>
    </location>
</feature>
<keyword evidence="9" id="KW-0414">Isoprene biosynthesis</keyword>
<dbReference type="SUPFAM" id="SSF54211">
    <property type="entry name" value="Ribosomal protein S5 domain 2-like"/>
    <property type="match status" value="1"/>
</dbReference>
<dbReference type="SUPFAM" id="SSF55060">
    <property type="entry name" value="GHMP Kinase, C-terminal domain"/>
    <property type="match status" value="1"/>
</dbReference>
<proteinExistence type="inferred from homology"/>
<evidence type="ECO:0000256" key="7">
    <source>
        <dbReference type="ARBA" id="ARBA00022840"/>
    </source>
</evidence>
<dbReference type="InterPro" id="IPR006204">
    <property type="entry name" value="GHMP_kinase_N_dom"/>
</dbReference>
<dbReference type="Proteomes" id="UP000705508">
    <property type="component" value="Unassembled WGS sequence"/>
</dbReference>
<comment type="catalytic activity">
    <reaction evidence="9">
        <text>4-CDP-2-C-methyl-D-erythritol + ATP = 4-CDP-2-C-methyl-D-erythritol 2-phosphate + ADP + H(+)</text>
        <dbReference type="Rhea" id="RHEA:18437"/>
        <dbReference type="ChEBI" id="CHEBI:15378"/>
        <dbReference type="ChEBI" id="CHEBI:30616"/>
        <dbReference type="ChEBI" id="CHEBI:57823"/>
        <dbReference type="ChEBI" id="CHEBI:57919"/>
        <dbReference type="ChEBI" id="CHEBI:456216"/>
        <dbReference type="EC" id="2.7.1.148"/>
    </reaction>
</comment>
<keyword evidence="6 9" id="KW-0418">Kinase</keyword>
<evidence type="ECO:0000256" key="3">
    <source>
        <dbReference type="ARBA" id="ARBA00017473"/>
    </source>
</evidence>
<comment type="function">
    <text evidence="9">Catalyzes the phosphorylation of the position 2 hydroxy group of 4-diphosphocytidyl-2C-methyl-D-erythritol.</text>
</comment>
<keyword evidence="5 9" id="KW-0547">Nucleotide-binding</keyword>
<evidence type="ECO:0000256" key="4">
    <source>
        <dbReference type="ARBA" id="ARBA00022679"/>
    </source>
</evidence>
<dbReference type="GO" id="GO:0016114">
    <property type="term" value="P:terpenoid biosynthetic process"/>
    <property type="evidence" value="ECO:0007669"/>
    <property type="project" value="UniProtKB-UniRule"/>
</dbReference>
<evidence type="ECO:0000256" key="6">
    <source>
        <dbReference type="ARBA" id="ARBA00022777"/>
    </source>
</evidence>
<comment type="similarity">
    <text evidence="1 9">Belongs to the GHMP kinase family. IspE subfamily.</text>
</comment>
<dbReference type="NCBIfam" id="NF011202">
    <property type="entry name" value="PRK14608.1"/>
    <property type="match status" value="1"/>
</dbReference>
<evidence type="ECO:0000313" key="12">
    <source>
        <dbReference type="EMBL" id="MBM6948764.1"/>
    </source>
</evidence>
<dbReference type="InterPro" id="IPR013750">
    <property type="entry name" value="GHMP_kinase_C_dom"/>
</dbReference>
<evidence type="ECO:0000256" key="1">
    <source>
        <dbReference type="ARBA" id="ARBA00009684"/>
    </source>
</evidence>
<dbReference type="GO" id="GO:0050515">
    <property type="term" value="F:4-(cytidine 5'-diphospho)-2-C-methyl-D-erythritol kinase activity"/>
    <property type="evidence" value="ECO:0007669"/>
    <property type="project" value="UniProtKB-UniRule"/>
</dbReference>
<sequence length="291" mass="31460">MDKLELKALGKINLGLDILGRRDNGYHDVRMVMQTVYLYDRVTLAKKAEPGIEIETNLSYLPVGENNIAYKAAALLTEEFGIQEGLKIRLDKHIPVAAGMAGGSSNAAAVLFGMNRMFGLGLSMEGLMERGVTLGADVPYCIMRGTVLAEGIGEILTPLPPMPKCHVLIAKPPLSASTKTVYEKIDREGVREHPDIDAILAGLEAGDLYKVAAGMGNVLEQVMLPEYPVLGRIKEIMREAGALNAMMSGSGPTVFGIFDSRGKAKAAAARLKRQTPVKQAYVTNVHNVRRK</sequence>
<evidence type="ECO:0000256" key="5">
    <source>
        <dbReference type="ARBA" id="ARBA00022741"/>
    </source>
</evidence>
<dbReference type="AlphaFoldDB" id="A0A938XBK9"/>
<dbReference type="PANTHER" id="PTHR43527">
    <property type="entry name" value="4-DIPHOSPHOCYTIDYL-2-C-METHYL-D-ERYTHRITOL KINASE, CHLOROPLASTIC"/>
    <property type="match status" value="1"/>
</dbReference>
<reference evidence="12" key="2">
    <citation type="journal article" date="2021" name="Sci. Rep.">
        <title>The distribution of antibiotic resistance genes in chicken gut microbiota commensals.</title>
        <authorList>
            <person name="Juricova H."/>
            <person name="Matiasovicova J."/>
            <person name="Kubasova T."/>
            <person name="Cejkova D."/>
            <person name="Rychlik I."/>
        </authorList>
    </citation>
    <scope>NUCLEOTIDE SEQUENCE</scope>
    <source>
        <strain evidence="12">An582</strain>
    </source>
</reference>
<name>A0A938XBK9_9CLOT</name>
<reference evidence="12" key="1">
    <citation type="submission" date="2020-08" db="EMBL/GenBank/DDBJ databases">
        <authorList>
            <person name="Cejkova D."/>
            <person name="Kubasova T."/>
            <person name="Jahodarova E."/>
            <person name="Rychlik I."/>
        </authorList>
    </citation>
    <scope>NUCLEOTIDE SEQUENCE</scope>
    <source>
        <strain evidence="12">An582</strain>
    </source>
</reference>
<dbReference type="InterPro" id="IPR020568">
    <property type="entry name" value="Ribosomal_Su5_D2-typ_SF"/>
</dbReference>
<comment type="pathway">
    <text evidence="9">Isoprenoid biosynthesis; isopentenyl diphosphate biosynthesis via DXP pathway; isopentenyl diphosphate from 1-deoxy-D-xylulose 5-phosphate: step 3/6.</text>
</comment>
<comment type="caution">
    <text evidence="12">The sequence shown here is derived from an EMBL/GenBank/DDBJ whole genome shotgun (WGS) entry which is preliminary data.</text>
</comment>
<dbReference type="Pfam" id="PF08544">
    <property type="entry name" value="GHMP_kinases_C"/>
    <property type="match status" value="1"/>
</dbReference>
<dbReference type="InterPro" id="IPR036554">
    <property type="entry name" value="GHMP_kinase_C_sf"/>
</dbReference>
<dbReference type="PANTHER" id="PTHR43527:SF2">
    <property type="entry name" value="4-DIPHOSPHOCYTIDYL-2-C-METHYL-D-ERYTHRITOL KINASE, CHLOROPLASTIC"/>
    <property type="match status" value="1"/>
</dbReference>
<accession>A0A938XBK9</accession>
<feature type="domain" description="GHMP kinase N-terminal" evidence="10">
    <location>
        <begin position="67"/>
        <end position="145"/>
    </location>
</feature>
<evidence type="ECO:0000259" key="11">
    <source>
        <dbReference type="Pfam" id="PF08544"/>
    </source>
</evidence>
<dbReference type="PIRSF" id="PIRSF010376">
    <property type="entry name" value="IspE"/>
    <property type="match status" value="1"/>
</dbReference>
<dbReference type="EC" id="2.7.1.148" evidence="2 9"/>
<evidence type="ECO:0000256" key="8">
    <source>
        <dbReference type="ARBA" id="ARBA00032554"/>
    </source>
</evidence>
<feature type="binding site" evidence="9">
    <location>
        <begin position="95"/>
        <end position="105"/>
    </location>
    <ligand>
        <name>ATP</name>
        <dbReference type="ChEBI" id="CHEBI:30616"/>
    </ligand>
</feature>
<dbReference type="RefSeq" id="WP_204906765.1">
    <property type="nucleotide sequence ID" value="NZ_JACJKS010000011.1"/>
</dbReference>
<organism evidence="12 13">
    <name type="scientific">Mordavella massiliensis</name>
    <dbReference type="NCBI Taxonomy" id="1871024"/>
    <lineage>
        <taxon>Bacteria</taxon>
        <taxon>Bacillati</taxon>
        <taxon>Bacillota</taxon>
        <taxon>Clostridia</taxon>
        <taxon>Eubacteriales</taxon>
        <taxon>Clostridiaceae</taxon>
        <taxon>Mordavella</taxon>
    </lineage>
</organism>
<dbReference type="InterPro" id="IPR014721">
    <property type="entry name" value="Ribsml_uS5_D2-typ_fold_subgr"/>
</dbReference>
<dbReference type="Gene3D" id="3.30.70.890">
    <property type="entry name" value="GHMP kinase, C-terminal domain"/>
    <property type="match status" value="1"/>
</dbReference>
<dbReference type="Gene3D" id="3.30.230.10">
    <property type="match status" value="1"/>
</dbReference>
<dbReference type="HAMAP" id="MF_00061">
    <property type="entry name" value="IspE"/>
    <property type="match status" value="1"/>
</dbReference>
<evidence type="ECO:0000256" key="2">
    <source>
        <dbReference type="ARBA" id="ARBA00012052"/>
    </source>
</evidence>
<protein>
    <recommendedName>
        <fullName evidence="3 9">4-diphosphocytidyl-2-C-methyl-D-erythritol kinase</fullName>
        <shortName evidence="9">CMK</shortName>
        <ecNumber evidence="2 9">2.7.1.148</ecNumber>
    </recommendedName>
    <alternativeName>
        <fullName evidence="8 9">4-(cytidine-5'-diphospho)-2-C-methyl-D-erythritol kinase</fullName>
    </alternativeName>
</protein>
<keyword evidence="4 9" id="KW-0808">Transferase</keyword>
<dbReference type="EMBL" id="JACJKS010000011">
    <property type="protein sequence ID" value="MBM6948764.1"/>
    <property type="molecule type" value="Genomic_DNA"/>
</dbReference>
<keyword evidence="7 9" id="KW-0067">ATP-binding</keyword>
<evidence type="ECO:0000256" key="9">
    <source>
        <dbReference type="HAMAP-Rule" id="MF_00061"/>
    </source>
</evidence>